<dbReference type="InterPro" id="IPR001128">
    <property type="entry name" value="Cyt_P450"/>
</dbReference>
<dbReference type="AlphaFoldDB" id="A0A8X6NHM4"/>
<evidence type="ECO:0000313" key="10">
    <source>
        <dbReference type="Proteomes" id="UP000887013"/>
    </source>
</evidence>
<evidence type="ECO:0000256" key="3">
    <source>
        <dbReference type="ARBA" id="ARBA00010617"/>
    </source>
</evidence>
<dbReference type="SUPFAM" id="SSF48264">
    <property type="entry name" value="Cytochrome P450"/>
    <property type="match status" value="1"/>
</dbReference>
<organism evidence="9 10">
    <name type="scientific">Nephila pilipes</name>
    <name type="common">Giant wood spider</name>
    <name type="synonym">Nephila maculata</name>
    <dbReference type="NCBI Taxonomy" id="299642"/>
    <lineage>
        <taxon>Eukaryota</taxon>
        <taxon>Metazoa</taxon>
        <taxon>Ecdysozoa</taxon>
        <taxon>Arthropoda</taxon>
        <taxon>Chelicerata</taxon>
        <taxon>Arachnida</taxon>
        <taxon>Araneae</taxon>
        <taxon>Araneomorphae</taxon>
        <taxon>Entelegynae</taxon>
        <taxon>Araneoidea</taxon>
        <taxon>Nephilidae</taxon>
        <taxon>Nephila</taxon>
    </lineage>
</organism>
<evidence type="ECO:0000256" key="1">
    <source>
        <dbReference type="ARBA" id="ARBA00001971"/>
    </source>
</evidence>
<protein>
    <submittedName>
        <fullName evidence="9">Cytochrome P450 4V2</fullName>
    </submittedName>
</protein>
<evidence type="ECO:0000256" key="4">
    <source>
        <dbReference type="ARBA" id="ARBA00022617"/>
    </source>
</evidence>
<dbReference type="GO" id="GO:0005506">
    <property type="term" value="F:iron ion binding"/>
    <property type="evidence" value="ECO:0007669"/>
    <property type="project" value="InterPro"/>
</dbReference>
<sequence>MIATKFQKKPVPQVTTSPLEPFIPQLLSKGTRANEKSWTYDFMKPLMGTGLVTSSLDKWKGRRKLLTPCFHADILRGFLTVFNENSQKLVEHLRQETKKEFTYIGTPVTLTALDIICERVEGALSCGCSSWCALQRNHASKVKELHHLFQLGIWQLLFSFGYGIRINKIGFLMSLRNSREKDAVFAWKQRW</sequence>
<name>A0A8X6NHM4_NEPPI</name>
<comment type="cofactor">
    <cofactor evidence="1">
        <name>heme</name>
        <dbReference type="ChEBI" id="CHEBI:30413"/>
    </cofactor>
</comment>
<keyword evidence="4" id="KW-0479">Metal-binding</keyword>
<keyword evidence="5" id="KW-0256">Endoplasmic reticulum</keyword>
<evidence type="ECO:0000256" key="7">
    <source>
        <dbReference type="ARBA" id="ARBA00023033"/>
    </source>
</evidence>
<keyword evidence="6" id="KW-0408">Iron</keyword>
<comment type="similarity">
    <text evidence="3">Belongs to the cytochrome P450 family.</text>
</comment>
<keyword evidence="8" id="KW-0472">Membrane</keyword>
<reference evidence="9" key="1">
    <citation type="submission" date="2020-08" db="EMBL/GenBank/DDBJ databases">
        <title>Multicomponent nature underlies the extraordinary mechanical properties of spider dragline silk.</title>
        <authorList>
            <person name="Kono N."/>
            <person name="Nakamura H."/>
            <person name="Mori M."/>
            <person name="Yoshida Y."/>
            <person name="Ohtoshi R."/>
            <person name="Malay A.D."/>
            <person name="Moran D.A.P."/>
            <person name="Tomita M."/>
            <person name="Numata K."/>
            <person name="Arakawa K."/>
        </authorList>
    </citation>
    <scope>NUCLEOTIDE SEQUENCE</scope>
</reference>
<keyword evidence="7" id="KW-0560">Oxidoreductase</keyword>
<keyword evidence="7" id="KW-0503">Monooxygenase</keyword>
<dbReference type="GO" id="GO:0020037">
    <property type="term" value="F:heme binding"/>
    <property type="evidence" value="ECO:0007669"/>
    <property type="project" value="InterPro"/>
</dbReference>
<keyword evidence="10" id="KW-1185">Reference proteome</keyword>
<evidence type="ECO:0000256" key="6">
    <source>
        <dbReference type="ARBA" id="ARBA00023004"/>
    </source>
</evidence>
<dbReference type="InterPro" id="IPR050196">
    <property type="entry name" value="Cytochrome_P450_Monoox"/>
</dbReference>
<dbReference type="Proteomes" id="UP000887013">
    <property type="component" value="Unassembled WGS sequence"/>
</dbReference>
<dbReference type="GO" id="GO:0016705">
    <property type="term" value="F:oxidoreductase activity, acting on paired donors, with incorporation or reduction of molecular oxygen"/>
    <property type="evidence" value="ECO:0007669"/>
    <property type="project" value="InterPro"/>
</dbReference>
<evidence type="ECO:0000256" key="8">
    <source>
        <dbReference type="ARBA" id="ARBA00023136"/>
    </source>
</evidence>
<comment type="subcellular location">
    <subcellularLocation>
        <location evidence="2">Endoplasmic reticulum membrane</location>
    </subcellularLocation>
</comment>
<dbReference type="OrthoDB" id="1372046at2759"/>
<dbReference type="PANTHER" id="PTHR24291:SF189">
    <property type="entry name" value="CYTOCHROME P450 4C3-RELATED"/>
    <property type="match status" value="1"/>
</dbReference>
<evidence type="ECO:0000256" key="5">
    <source>
        <dbReference type="ARBA" id="ARBA00022824"/>
    </source>
</evidence>
<dbReference type="PANTHER" id="PTHR24291">
    <property type="entry name" value="CYTOCHROME P450 FAMILY 4"/>
    <property type="match status" value="1"/>
</dbReference>
<dbReference type="GO" id="GO:0005789">
    <property type="term" value="C:endoplasmic reticulum membrane"/>
    <property type="evidence" value="ECO:0007669"/>
    <property type="project" value="UniProtKB-SubCell"/>
</dbReference>
<dbReference type="Pfam" id="PF00067">
    <property type="entry name" value="p450"/>
    <property type="match status" value="1"/>
</dbReference>
<dbReference type="InterPro" id="IPR036396">
    <property type="entry name" value="Cyt_P450_sf"/>
</dbReference>
<accession>A0A8X6NHM4</accession>
<comment type="caution">
    <text evidence="9">The sequence shown here is derived from an EMBL/GenBank/DDBJ whole genome shotgun (WGS) entry which is preliminary data.</text>
</comment>
<proteinExistence type="inferred from homology"/>
<keyword evidence="4" id="KW-0349">Heme</keyword>
<dbReference type="EMBL" id="BMAW01058265">
    <property type="protein sequence ID" value="GFT15402.1"/>
    <property type="molecule type" value="Genomic_DNA"/>
</dbReference>
<evidence type="ECO:0000313" key="9">
    <source>
        <dbReference type="EMBL" id="GFT15402.1"/>
    </source>
</evidence>
<evidence type="ECO:0000256" key="2">
    <source>
        <dbReference type="ARBA" id="ARBA00004586"/>
    </source>
</evidence>
<dbReference type="GO" id="GO:0004497">
    <property type="term" value="F:monooxygenase activity"/>
    <property type="evidence" value="ECO:0007669"/>
    <property type="project" value="UniProtKB-KW"/>
</dbReference>
<gene>
    <name evidence="9" type="primary">Cyp4v2</name>
    <name evidence="9" type="ORF">NPIL_428891</name>
</gene>
<dbReference type="Gene3D" id="1.10.630.10">
    <property type="entry name" value="Cytochrome P450"/>
    <property type="match status" value="1"/>
</dbReference>